<dbReference type="PANTHER" id="PTHR30629:SF2">
    <property type="entry name" value="PROPHAGE INTEGRASE INTS-RELATED"/>
    <property type="match status" value="1"/>
</dbReference>
<reference evidence="8" key="1">
    <citation type="submission" date="2016-10" db="EMBL/GenBank/DDBJ databases">
        <title>Sequence of Gallionella enrichment culture.</title>
        <authorList>
            <person name="Poehlein A."/>
            <person name="Muehling M."/>
            <person name="Daniel R."/>
        </authorList>
    </citation>
    <scope>NUCLEOTIDE SEQUENCE</scope>
</reference>
<keyword evidence="5" id="KW-1179">Viral genome integration</keyword>
<accession>A0A1J5QLP3</accession>
<dbReference type="InterPro" id="IPR013762">
    <property type="entry name" value="Integrase-like_cat_sf"/>
</dbReference>
<dbReference type="InterPro" id="IPR053876">
    <property type="entry name" value="Phage_int_M"/>
</dbReference>
<evidence type="ECO:0000256" key="6">
    <source>
        <dbReference type="ARBA" id="ARBA00023296"/>
    </source>
</evidence>
<proteinExistence type="inferred from homology"/>
<comment type="similarity">
    <text evidence="1">Belongs to the 'phage' integrase family.</text>
</comment>
<organism evidence="8">
    <name type="scientific">mine drainage metagenome</name>
    <dbReference type="NCBI Taxonomy" id="410659"/>
    <lineage>
        <taxon>unclassified sequences</taxon>
        <taxon>metagenomes</taxon>
        <taxon>ecological metagenomes</taxon>
    </lineage>
</organism>
<dbReference type="Pfam" id="PF00589">
    <property type="entry name" value="Phage_integrase"/>
    <property type="match status" value="1"/>
</dbReference>
<comment type="caution">
    <text evidence="8">The sequence shown here is derived from an EMBL/GenBank/DDBJ whole genome shotgun (WGS) entry which is preliminary data.</text>
</comment>
<dbReference type="Gene3D" id="1.10.443.10">
    <property type="entry name" value="Intergrase catalytic core"/>
    <property type="match status" value="1"/>
</dbReference>
<dbReference type="GO" id="GO:0006310">
    <property type="term" value="P:DNA recombination"/>
    <property type="evidence" value="ECO:0007669"/>
    <property type="project" value="UniProtKB-KW"/>
</dbReference>
<evidence type="ECO:0000256" key="3">
    <source>
        <dbReference type="ARBA" id="ARBA00023125"/>
    </source>
</evidence>
<sequence>MVALEWHEKRKKGWTERTAVSTLHRLEMYLFPKLGGRPIGEISAAELLAVVREIEARGATFLAGRMMQIAGRIFRYGIATGKCAFDPSPALRGALETHVGKHQPSVKPAEFHALMKAIAGYGVDQRGDESTRLGLQMLALTFLRTRELVEAPWDEFDLERATWKIGAERMKMKRPHIVPLSAPAIAILGRLKAICGGSTYILPGRNARVPMSNNTLLFALYRLGYRGLMTGHGFRSVASTMLNEQGFRPDVIERQLAHEDGDAIRAAYNHAEYLNERREMMEWWGQYLAPMLQRAPVAE</sequence>
<evidence type="ECO:0000256" key="1">
    <source>
        <dbReference type="ARBA" id="ARBA00008857"/>
    </source>
</evidence>
<dbReference type="GO" id="GO:0046718">
    <property type="term" value="P:symbiont entry into host cell"/>
    <property type="evidence" value="ECO:0007669"/>
    <property type="project" value="UniProtKB-KW"/>
</dbReference>
<dbReference type="SUPFAM" id="SSF56349">
    <property type="entry name" value="DNA breaking-rejoining enzymes"/>
    <property type="match status" value="1"/>
</dbReference>
<gene>
    <name evidence="8" type="primary">intA_16</name>
    <name evidence="8" type="ORF">GALL_398550</name>
</gene>
<evidence type="ECO:0000313" key="8">
    <source>
        <dbReference type="EMBL" id="OIQ78435.1"/>
    </source>
</evidence>
<protein>
    <submittedName>
        <fullName evidence="8">Prophage CP4-57 integrase</fullName>
    </submittedName>
</protein>
<dbReference type="GO" id="GO:0003677">
    <property type="term" value="F:DNA binding"/>
    <property type="evidence" value="ECO:0007669"/>
    <property type="project" value="UniProtKB-KW"/>
</dbReference>
<dbReference type="CDD" id="cd00801">
    <property type="entry name" value="INT_P4_C"/>
    <property type="match status" value="1"/>
</dbReference>
<evidence type="ECO:0000259" key="7">
    <source>
        <dbReference type="PROSITE" id="PS51898"/>
    </source>
</evidence>
<evidence type="ECO:0000256" key="5">
    <source>
        <dbReference type="ARBA" id="ARBA00023195"/>
    </source>
</evidence>
<dbReference type="PROSITE" id="PS51898">
    <property type="entry name" value="TYR_RECOMBINASE"/>
    <property type="match status" value="1"/>
</dbReference>
<keyword evidence="4" id="KW-0233">DNA recombination</keyword>
<dbReference type="Pfam" id="PF22022">
    <property type="entry name" value="Phage_int_M"/>
    <property type="match status" value="1"/>
</dbReference>
<keyword evidence="6" id="KW-1160">Virus entry into host cell</keyword>
<name>A0A1J5QLP3_9ZZZZ</name>
<dbReference type="GO" id="GO:0044826">
    <property type="term" value="P:viral genome integration into host DNA"/>
    <property type="evidence" value="ECO:0007669"/>
    <property type="project" value="UniProtKB-KW"/>
</dbReference>
<dbReference type="InterPro" id="IPR050808">
    <property type="entry name" value="Phage_Integrase"/>
</dbReference>
<keyword evidence="3" id="KW-0238">DNA-binding</keyword>
<dbReference type="Gene3D" id="1.10.150.130">
    <property type="match status" value="1"/>
</dbReference>
<feature type="domain" description="Tyr recombinase" evidence="7">
    <location>
        <begin position="101"/>
        <end position="282"/>
    </location>
</feature>
<evidence type="ECO:0000256" key="2">
    <source>
        <dbReference type="ARBA" id="ARBA00022908"/>
    </source>
</evidence>
<dbReference type="GO" id="GO:0015074">
    <property type="term" value="P:DNA integration"/>
    <property type="evidence" value="ECO:0007669"/>
    <property type="project" value="UniProtKB-KW"/>
</dbReference>
<dbReference type="GO" id="GO:0075713">
    <property type="term" value="P:establishment of integrated proviral latency"/>
    <property type="evidence" value="ECO:0007669"/>
    <property type="project" value="UniProtKB-KW"/>
</dbReference>
<evidence type="ECO:0000256" key="4">
    <source>
        <dbReference type="ARBA" id="ARBA00023172"/>
    </source>
</evidence>
<dbReference type="InterPro" id="IPR010998">
    <property type="entry name" value="Integrase_recombinase_N"/>
</dbReference>
<dbReference type="AlphaFoldDB" id="A0A1J5QLP3"/>
<dbReference type="InterPro" id="IPR011010">
    <property type="entry name" value="DNA_brk_join_enz"/>
</dbReference>
<keyword evidence="2" id="KW-0229">DNA integration</keyword>
<dbReference type="EMBL" id="MLJW01001399">
    <property type="protein sequence ID" value="OIQ78435.1"/>
    <property type="molecule type" value="Genomic_DNA"/>
</dbReference>
<dbReference type="InterPro" id="IPR002104">
    <property type="entry name" value="Integrase_catalytic"/>
</dbReference>
<dbReference type="PANTHER" id="PTHR30629">
    <property type="entry name" value="PROPHAGE INTEGRASE"/>
    <property type="match status" value="1"/>
</dbReference>